<dbReference type="InterPro" id="IPR011009">
    <property type="entry name" value="Kinase-like_dom_sf"/>
</dbReference>
<dbReference type="Proteomes" id="UP000807769">
    <property type="component" value="Unassembled WGS sequence"/>
</dbReference>
<comment type="caution">
    <text evidence="4">The sequence shown here is derived from an EMBL/GenBank/DDBJ whole genome shotgun (WGS) entry which is preliminary data.</text>
</comment>
<dbReference type="InterPro" id="IPR017441">
    <property type="entry name" value="Protein_kinase_ATP_BS"/>
</dbReference>
<dbReference type="GO" id="GO:0005524">
    <property type="term" value="F:ATP binding"/>
    <property type="evidence" value="ECO:0007669"/>
    <property type="project" value="UniProtKB-UniRule"/>
</dbReference>
<dbReference type="PROSITE" id="PS00107">
    <property type="entry name" value="PROTEIN_KINASE_ATP"/>
    <property type="match status" value="1"/>
</dbReference>
<reference evidence="4" key="1">
    <citation type="journal article" date="2020" name="New Phytol.">
        <title>Comparative genomics reveals dynamic genome evolution in host specialist ectomycorrhizal fungi.</title>
        <authorList>
            <person name="Lofgren L.A."/>
            <person name="Nguyen N.H."/>
            <person name="Vilgalys R."/>
            <person name="Ruytinx J."/>
            <person name="Liao H.L."/>
            <person name="Branco S."/>
            <person name="Kuo A."/>
            <person name="LaButti K."/>
            <person name="Lipzen A."/>
            <person name="Andreopoulos W."/>
            <person name="Pangilinan J."/>
            <person name="Riley R."/>
            <person name="Hundley H."/>
            <person name="Na H."/>
            <person name="Barry K."/>
            <person name="Grigoriev I.V."/>
            <person name="Stajich J.E."/>
            <person name="Kennedy P.G."/>
        </authorList>
    </citation>
    <scope>NUCLEOTIDE SEQUENCE</scope>
    <source>
        <strain evidence="4">MN1</strain>
    </source>
</reference>
<accession>A0A9P7JHB4</accession>
<evidence type="ECO:0000256" key="2">
    <source>
        <dbReference type="SAM" id="MobiDB-lite"/>
    </source>
</evidence>
<organism evidence="4 5">
    <name type="scientific">Suillus subaureus</name>
    <dbReference type="NCBI Taxonomy" id="48587"/>
    <lineage>
        <taxon>Eukaryota</taxon>
        <taxon>Fungi</taxon>
        <taxon>Dikarya</taxon>
        <taxon>Basidiomycota</taxon>
        <taxon>Agaricomycotina</taxon>
        <taxon>Agaricomycetes</taxon>
        <taxon>Agaricomycetidae</taxon>
        <taxon>Boletales</taxon>
        <taxon>Suillineae</taxon>
        <taxon>Suillaceae</taxon>
        <taxon>Suillus</taxon>
    </lineage>
</organism>
<dbReference type="GO" id="GO:0004672">
    <property type="term" value="F:protein kinase activity"/>
    <property type="evidence" value="ECO:0007669"/>
    <property type="project" value="InterPro"/>
</dbReference>
<sequence>MAHNSDTIPRRMGNYWLQDRLGSGYSGSIFKACHIHDGTLVALKVQDVDHECPTNRYEQAIYPLLQGGEGMPRLWASGIEGKWHYLVISLLGKSLESIYRQNLQWGNQRMDLRSVCSIAIQVIARLQIMHNREVLHRDIQLGNCAIGLTPEEETIYMIDFGFSKRYIDPYTRRHIPDSKQKRDFLGNYWFTSVNVHCKGKVPSRRDDLEAAALMFIHLLTPGGLSWTRNGVPKTDAAHDRIKRAKKSACPEDLCKGLPSEFEEFLRYCRRLKFFDCPDYDHWKDEFQELAQDSGFTDIERFIWPPPPAPKVQPQVSRPVPARPTIDADEMENVLNDLAKLQLNPPRPILGDQTNVPAPARKDTAKKPSQIIFVSDSSEDDRLKPNGQPLPPRTPVRTKKASQLQKLKLSVLDSTDNAALAVAVEEFTKFLQLGSRTLTKEGFAFLDALYKQLADPSIFVHPLRTLRSANREDNQAPQPACVKLGVVARLRREVGTASSNRVLANLVADFGAITNKSSGRTITKDGFAFLEGLAARLQALN</sequence>
<dbReference type="RefSeq" id="XP_041196945.1">
    <property type="nucleotide sequence ID" value="XM_041332480.1"/>
</dbReference>
<dbReference type="OrthoDB" id="5979581at2759"/>
<proteinExistence type="predicted"/>
<dbReference type="AlphaFoldDB" id="A0A9P7JHB4"/>
<evidence type="ECO:0000259" key="3">
    <source>
        <dbReference type="PROSITE" id="PS50011"/>
    </source>
</evidence>
<feature type="binding site" evidence="1">
    <location>
        <position position="44"/>
    </location>
    <ligand>
        <name>ATP</name>
        <dbReference type="ChEBI" id="CHEBI:30616"/>
    </ligand>
</feature>
<protein>
    <submittedName>
        <fullName evidence="4">Kinase-like protein</fullName>
    </submittedName>
</protein>
<dbReference type="CDD" id="cd14016">
    <property type="entry name" value="STKc_CK1"/>
    <property type="match status" value="1"/>
</dbReference>
<evidence type="ECO:0000313" key="4">
    <source>
        <dbReference type="EMBL" id="KAG1822539.1"/>
    </source>
</evidence>
<dbReference type="SMART" id="SM00220">
    <property type="entry name" value="S_TKc"/>
    <property type="match status" value="1"/>
</dbReference>
<keyword evidence="4" id="KW-0808">Transferase</keyword>
<feature type="domain" description="Protein kinase" evidence="3">
    <location>
        <begin position="15"/>
        <end position="287"/>
    </location>
</feature>
<keyword evidence="5" id="KW-1185">Reference proteome</keyword>
<evidence type="ECO:0000313" key="5">
    <source>
        <dbReference type="Proteomes" id="UP000807769"/>
    </source>
</evidence>
<dbReference type="PROSITE" id="PS50011">
    <property type="entry name" value="PROTEIN_KINASE_DOM"/>
    <property type="match status" value="1"/>
</dbReference>
<dbReference type="InterPro" id="IPR050235">
    <property type="entry name" value="CK1_Ser-Thr_kinase"/>
</dbReference>
<dbReference type="Gene3D" id="1.10.510.10">
    <property type="entry name" value="Transferase(Phosphotransferase) domain 1"/>
    <property type="match status" value="1"/>
</dbReference>
<dbReference type="SUPFAM" id="SSF56112">
    <property type="entry name" value="Protein kinase-like (PK-like)"/>
    <property type="match status" value="1"/>
</dbReference>
<name>A0A9P7JHB4_9AGAM</name>
<dbReference type="Pfam" id="PF00069">
    <property type="entry name" value="Pkinase"/>
    <property type="match status" value="1"/>
</dbReference>
<dbReference type="EMBL" id="JABBWG010000005">
    <property type="protein sequence ID" value="KAG1822539.1"/>
    <property type="molecule type" value="Genomic_DNA"/>
</dbReference>
<keyword evidence="4" id="KW-0418">Kinase</keyword>
<dbReference type="PANTHER" id="PTHR11909">
    <property type="entry name" value="CASEIN KINASE-RELATED"/>
    <property type="match status" value="1"/>
</dbReference>
<feature type="region of interest" description="Disordered" evidence="2">
    <location>
        <begin position="343"/>
        <end position="400"/>
    </location>
</feature>
<keyword evidence="1" id="KW-0547">Nucleotide-binding</keyword>
<evidence type="ECO:0000256" key="1">
    <source>
        <dbReference type="PROSITE-ProRule" id="PRU10141"/>
    </source>
</evidence>
<dbReference type="GeneID" id="64626497"/>
<keyword evidence="1" id="KW-0067">ATP-binding</keyword>
<dbReference type="InterPro" id="IPR000719">
    <property type="entry name" value="Prot_kinase_dom"/>
</dbReference>
<gene>
    <name evidence="4" type="ORF">BJ212DRAFT_1296576</name>
</gene>